<sequence>MLLRDQDMHCTGQAEEAWHTFVEVEGGLSGMSLVVYLNPWGYVGKFNLIPIGKSLKGVIIFVIAAVFNVPAVFNVAKDIGVPPQDGLERRGFKESGFLNEVAEVVSLQLRVQLEMSLVYNVIKDDVLTSSVASKAFVTDVEIVATASELEMKMGKLNSSMIEETDQMKTKRIYSTEMDLSAVHSAKGLSNEKLDDIEEFVGDSFTTFQIERKYQKEISLILKHEWPARWQSFIPDLVSAAKTSETICDYCMAILKLLSEEVFDFSRGEMTQQKIKELKQSLNRWHLFNLEITMMCSMSRCITYSWSSCRHLYRMALFFTSFYKASSHSRPGIHSREYIAALLVGLEYLINISYVDDTEVFKVCLDYRNSLVSELFDPHRSLDSPAAATTLMGLQGTFSQLFRLKESTKENLFGLEDWKSVDDSLTTFRIERKSLWYRRLEEVDIAYIHLLKDFTLSLPRHSNMMSQKEGLNLQLGLRLFSFELGPQFHDFDKNPFFPKMFLLQEVNKIDSYTQTKVDPP</sequence>
<dbReference type="GO" id="GO:0005634">
    <property type="term" value="C:nucleus"/>
    <property type="evidence" value="ECO:0007669"/>
    <property type="project" value="TreeGrafter"/>
</dbReference>
<dbReference type="PANTHER" id="PTHR11223">
    <property type="entry name" value="EXPORTIN 1/5"/>
    <property type="match status" value="1"/>
</dbReference>
<dbReference type="PANTHER" id="PTHR11223:SF2">
    <property type="entry name" value="EXPORTIN-1"/>
    <property type="match status" value="1"/>
</dbReference>
<gene>
    <name evidence="2" type="ORF">VNO80_21581</name>
</gene>
<name>A0AAN9M2R2_PHACN</name>
<evidence type="ECO:0000313" key="2">
    <source>
        <dbReference type="EMBL" id="KAK7347055.1"/>
    </source>
</evidence>
<dbReference type="InterPro" id="IPR016024">
    <property type="entry name" value="ARM-type_fold"/>
</dbReference>
<reference evidence="2 3" key="1">
    <citation type="submission" date="2024-01" db="EMBL/GenBank/DDBJ databases">
        <title>The genomes of 5 underutilized Papilionoideae crops provide insights into root nodulation and disease resistanc.</title>
        <authorList>
            <person name="Jiang F."/>
        </authorList>
    </citation>
    <scope>NUCLEOTIDE SEQUENCE [LARGE SCALE GENOMIC DNA]</scope>
    <source>
        <strain evidence="2">JINMINGXINNONG_FW02</strain>
        <tissue evidence="2">Leaves</tissue>
    </source>
</reference>
<dbReference type="AlphaFoldDB" id="A0AAN9M2R2"/>
<evidence type="ECO:0000259" key="1">
    <source>
        <dbReference type="Pfam" id="PF08389"/>
    </source>
</evidence>
<dbReference type="SUPFAM" id="SSF48371">
    <property type="entry name" value="ARM repeat"/>
    <property type="match status" value="1"/>
</dbReference>
<comment type="caution">
    <text evidence="2">The sequence shown here is derived from an EMBL/GenBank/DDBJ whole genome shotgun (WGS) entry which is preliminary data.</text>
</comment>
<organism evidence="2 3">
    <name type="scientific">Phaseolus coccineus</name>
    <name type="common">Scarlet runner bean</name>
    <name type="synonym">Phaseolus multiflorus</name>
    <dbReference type="NCBI Taxonomy" id="3886"/>
    <lineage>
        <taxon>Eukaryota</taxon>
        <taxon>Viridiplantae</taxon>
        <taxon>Streptophyta</taxon>
        <taxon>Embryophyta</taxon>
        <taxon>Tracheophyta</taxon>
        <taxon>Spermatophyta</taxon>
        <taxon>Magnoliopsida</taxon>
        <taxon>eudicotyledons</taxon>
        <taxon>Gunneridae</taxon>
        <taxon>Pentapetalae</taxon>
        <taxon>rosids</taxon>
        <taxon>fabids</taxon>
        <taxon>Fabales</taxon>
        <taxon>Fabaceae</taxon>
        <taxon>Papilionoideae</taxon>
        <taxon>50 kb inversion clade</taxon>
        <taxon>NPAAA clade</taxon>
        <taxon>indigoferoid/millettioid clade</taxon>
        <taxon>Phaseoleae</taxon>
        <taxon>Phaseolus</taxon>
    </lineage>
</organism>
<dbReference type="GO" id="GO:0005737">
    <property type="term" value="C:cytoplasm"/>
    <property type="evidence" value="ECO:0007669"/>
    <property type="project" value="TreeGrafter"/>
</dbReference>
<protein>
    <recommendedName>
        <fullName evidence="1">Exportin-1/Importin-beta-like domain-containing protein</fullName>
    </recommendedName>
</protein>
<dbReference type="Proteomes" id="UP001374584">
    <property type="component" value="Unassembled WGS sequence"/>
</dbReference>
<dbReference type="GO" id="GO:0000056">
    <property type="term" value="P:ribosomal small subunit export from nucleus"/>
    <property type="evidence" value="ECO:0007669"/>
    <property type="project" value="TreeGrafter"/>
</dbReference>
<keyword evidence="3" id="KW-1185">Reference proteome</keyword>
<feature type="domain" description="Exportin-1/Importin-beta-like" evidence="1">
    <location>
        <begin position="212"/>
        <end position="282"/>
    </location>
</feature>
<dbReference type="GO" id="GO:0000055">
    <property type="term" value="P:ribosomal large subunit export from nucleus"/>
    <property type="evidence" value="ECO:0007669"/>
    <property type="project" value="TreeGrafter"/>
</dbReference>
<dbReference type="InterPro" id="IPR013598">
    <property type="entry name" value="Exportin-1/Importin-b-like"/>
</dbReference>
<dbReference type="InterPro" id="IPR041123">
    <property type="entry name" value="CRM1_repeat"/>
</dbReference>
<dbReference type="GO" id="GO:0005049">
    <property type="term" value="F:nuclear export signal receptor activity"/>
    <property type="evidence" value="ECO:0007669"/>
    <property type="project" value="InterPro"/>
</dbReference>
<dbReference type="EMBL" id="JAYMYR010000008">
    <property type="protein sequence ID" value="KAK7347055.1"/>
    <property type="molecule type" value="Genomic_DNA"/>
</dbReference>
<accession>A0AAN9M2R2</accession>
<evidence type="ECO:0000313" key="3">
    <source>
        <dbReference type="Proteomes" id="UP001374584"/>
    </source>
</evidence>
<dbReference type="Pfam" id="PF18777">
    <property type="entry name" value="CRM1_repeat"/>
    <property type="match status" value="1"/>
</dbReference>
<dbReference type="GO" id="GO:0006611">
    <property type="term" value="P:protein export from nucleus"/>
    <property type="evidence" value="ECO:0007669"/>
    <property type="project" value="InterPro"/>
</dbReference>
<proteinExistence type="predicted"/>
<dbReference type="Gene3D" id="1.25.10.10">
    <property type="entry name" value="Leucine-rich Repeat Variant"/>
    <property type="match status" value="2"/>
</dbReference>
<dbReference type="InterPro" id="IPR011989">
    <property type="entry name" value="ARM-like"/>
</dbReference>
<dbReference type="Pfam" id="PF08389">
    <property type="entry name" value="Xpo1"/>
    <property type="match status" value="1"/>
</dbReference>
<dbReference type="InterPro" id="IPR045065">
    <property type="entry name" value="XPO1/5"/>
</dbReference>